<comment type="caution">
    <text evidence="2">The sequence shown here is derived from an EMBL/GenBank/DDBJ whole genome shotgun (WGS) entry which is preliminary data.</text>
</comment>
<reference evidence="2 3" key="1">
    <citation type="submission" date="2018-05" db="EMBL/GenBank/DDBJ databases">
        <title>Chitinophaga sp. K3CV102501T nov., isolated from isolated from a monsoon evergreen broad-leaved forest soil.</title>
        <authorList>
            <person name="Lv Y."/>
        </authorList>
    </citation>
    <scope>NUCLEOTIDE SEQUENCE [LARGE SCALE GENOMIC DNA]</scope>
    <source>
        <strain evidence="2 3">GDMCC 1.1325</strain>
    </source>
</reference>
<keyword evidence="1" id="KW-0732">Signal</keyword>
<dbReference type="InterPro" id="IPR025631">
    <property type="entry name" value="Porin_10"/>
</dbReference>
<gene>
    <name evidence="2" type="ORF">DF182_07050</name>
</gene>
<keyword evidence="3" id="KW-1185">Reference proteome</keyword>
<evidence type="ECO:0000256" key="1">
    <source>
        <dbReference type="SAM" id="SignalP"/>
    </source>
</evidence>
<sequence length="659" mass="76449">MRHLLIIIALLLAGGHSLMAQFNTGRFGNMGGGGGGTNKMQRDTSKHDHEPDTLTLTYRYLGEPTDFGIDSSVADFNTDFLKVPANYMTLGNSGAAARNLIFTPLLKPGFDAGFHAYDVYGFTHANARFYNTNRPYSELNYLVGSKQEQVIGVTHTQNRTDRFNFAFDYRKINSPGYFRTQNTNHDSYRLTARYQSKNKRANTYFSFYFNKLNGGENGGIKNDSFLNSNLYRNRQSIDVNLGNQEVTQYAFFGSKIPVKSQYKETGILIQQQYDWGRGDSLHINDTTDYYRYTPIFRVQYTFNYQNNDYQFIDTNQDTTFYTRHYGFDFIPGDTITARHQWKTISNDLSLVQFPVFGNLGHFINVGARFETIAGVFLDANINFTNLALHGEYRNKTRNKLWDFSARGELYVAGQNLGDYSLYGMLRRHINDLLGDVKLSVTNVNREPSYVYKFFNSSRNTWYNSTLAKENTTQLQFAAENKKLKYNLAVNYFLFTNYTYFSDYFHSAQAPSLFNLLQVVLSKKFTISPFSWYMDVAFQQRHGDGPLNVPTFWTRNRFAFEKVLYKNLNLMTGLEFRYNTDYYADDYSPLLGQFVFQNSTKVKYFSPDISAFAHFRIKSFSAFVRAENLNTFFAENNHSAPLYPYNNFAFRVGLRWWFIN</sequence>
<organism evidence="2 3">
    <name type="scientific">Chitinophaga flava</name>
    <dbReference type="NCBI Taxonomy" id="2259036"/>
    <lineage>
        <taxon>Bacteria</taxon>
        <taxon>Pseudomonadati</taxon>
        <taxon>Bacteroidota</taxon>
        <taxon>Chitinophagia</taxon>
        <taxon>Chitinophagales</taxon>
        <taxon>Chitinophagaceae</taxon>
        <taxon>Chitinophaga</taxon>
    </lineage>
</organism>
<feature type="chain" id="PRO_5016826145" description="Porin" evidence="1">
    <location>
        <begin position="21"/>
        <end position="659"/>
    </location>
</feature>
<evidence type="ECO:0000313" key="3">
    <source>
        <dbReference type="Proteomes" id="UP000253410"/>
    </source>
</evidence>
<feature type="signal peptide" evidence="1">
    <location>
        <begin position="1"/>
        <end position="20"/>
    </location>
</feature>
<dbReference type="Proteomes" id="UP000253410">
    <property type="component" value="Unassembled WGS sequence"/>
</dbReference>
<accession>A0A365Y164</accession>
<dbReference type="Pfam" id="PF14121">
    <property type="entry name" value="Porin_10"/>
    <property type="match status" value="1"/>
</dbReference>
<proteinExistence type="predicted"/>
<evidence type="ECO:0000313" key="2">
    <source>
        <dbReference type="EMBL" id="RBL92337.1"/>
    </source>
</evidence>
<dbReference type="AlphaFoldDB" id="A0A365Y164"/>
<protein>
    <recommendedName>
        <fullName evidence="4">Porin</fullName>
    </recommendedName>
</protein>
<dbReference type="EMBL" id="QFFJ01000001">
    <property type="protein sequence ID" value="RBL92337.1"/>
    <property type="molecule type" value="Genomic_DNA"/>
</dbReference>
<name>A0A365Y164_9BACT</name>
<evidence type="ECO:0008006" key="4">
    <source>
        <dbReference type="Google" id="ProtNLM"/>
    </source>
</evidence>
<dbReference type="OrthoDB" id="1489309at2"/>
<dbReference type="RefSeq" id="WP_113614937.1">
    <property type="nucleotide sequence ID" value="NZ_QFFJ01000001.1"/>
</dbReference>